<dbReference type="NCBIfam" id="TIGR02937">
    <property type="entry name" value="sigma70-ECF"/>
    <property type="match status" value="1"/>
</dbReference>
<evidence type="ECO:0000313" key="8">
    <source>
        <dbReference type="EMBL" id="VTR27985.1"/>
    </source>
</evidence>
<gene>
    <name evidence="8" type="primary">rpoE_1</name>
    <name evidence="7" type="ORF">ABTW24_09205</name>
    <name evidence="8" type="ORF">NCTC11429_00091</name>
</gene>
<evidence type="ECO:0000313" key="10">
    <source>
        <dbReference type="Proteomes" id="UP001566204"/>
    </source>
</evidence>
<dbReference type="KEGG" id="stha:NCTC11429_00091"/>
<dbReference type="InterPro" id="IPR007627">
    <property type="entry name" value="RNA_pol_sigma70_r2"/>
</dbReference>
<dbReference type="Gene3D" id="1.10.10.10">
    <property type="entry name" value="Winged helix-like DNA-binding domain superfamily/Winged helix DNA-binding domain"/>
    <property type="match status" value="1"/>
</dbReference>
<evidence type="ECO:0000256" key="3">
    <source>
        <dbReference type="ARBA" id="ARBA00023082"/>
    </source>
</evidence>
<keyword evidence="4" id="KW-0804">Transcription</keyword>
<comment type="similarity">
    <text evidence="1">Belongs to the sigma-70 factor family. ECF subfamily.</text>
</comment>
<dbReference type="GeneID" id="78460929"/>
<name>A0A4U9U4Z8_9SPHI</name>
<dbReference type="InterPro" id="IPR013325">
    <property type="entry name" value="RNA_pol_sigma_r2"/>
</dbReference>
<accession>A0A4U9U4Z8</accession>
<evidence type="ECO:0000256" key="2">
    <source>
        <dbReference type="ARBA" id="ARBA00023015"/>
    </source>
</evidence>
<reference evidence="8 9" key="1">
    <citation type="submission" date="2019-05" db="EMBL/GenBank/DDBJ databases">
        <authorList>
            <consortium name="Pathogen Informatics"/>
        </authorList>
    </citation>
    <scope>NUCLEOTIDE SEQUENCE [LARGE SCALE GENOMIC DNA]</scope>
    <source>
        <strain evidence="8 9">NCTC11429</strain>
    </source>
</reference>
<dbReference type="CDD" id="cd06171">
    <property type="entry name" value="Sigma70_r4"/>
    <property type="match status" value="1"/>
</dbReference>
<evidence type="ECO:0000313" key="7">
    <source>
        <dbReference type="EMBL" id="MEZ0451771.1"/>
    </source>
</evidence>
<dbReference type="InterPro" id="IPR014284">
    <property type="entry name" value="RNA_pol_sigma-70_dom"/>
</dbReference>
<dbReference type="GO" id="GO:0016987">
    <property type="term" value="F:sigma factor activity"/>
    <property type="evidence" value="ECO:0007669"/>
    <property type="project" value="UniProtKB-KW"/>
</dbReference>
<evidence type="ECO:0000256" key="1">
    <source>
        <dbReference type="ARBA" id="ARBA00010641"/>
    </source>
</evidence>
<feature type="domain" description="RNA polymerase sigma-70 region 2" evidence="5">
    <location>
        <begin position="36"/>
        <end position="100"/>
    </location>
</feature>
<dbReference type="EMBL" id="JBEOQB010000002">
    <property type="protein sequence ID" value="MEZ0451771.1"/>
    <property type="molecule type" value="Genomic_DNA"/>
</dbReference>
<keyword evidence="2" id="KW-0805">Transcription regulation</keyword>
<dbReference type="GO" id="GO:0003677">
    <property type="term" value="F:DNA binding"/>
    <property type="evidence" value="ECO:0007669"/>
    <property type="project" value="InterPro"/>
</dbReference>
<evidence type="ECO:0000313" key="9">
    <source>
        <dbReference type="Proteomes" id="UP000308196"/>
    </source>
</evidence>
<dbReference type="PANTHER" id="PTHR43133:SF46">
    <property type="entry name" value="RNA POLYMERASE SIGMA-70 FACTOR ECF SUBFAMILY"/>
    <property type="match status" value="1"/>
</dbReference>
<proteinExistence type="inferred from homology"/>
<dbReference type="Gene3D" id="1.10.1740.10">
    <property type="match status" value="1"/>
</dbReference>
<dbReference type="Proteomes" id="UP000308196">
    <property type="component" value="Chromosome"/>
</dbReference>
<dbReference type="Pfam" id="PF04542">
    <property type="entry name" value="Sigma70_r2"/>
    <property type="match status" value="1"/>
</dbReference>
<protein>
    <submittedName>
        <fullName evidence="7">RNA polymerase sigma-70 factor</fullName>
    </submittedName>
    <submittedName>
        <fullName evidence="8">Sigma-24</fullName>
    </submittedName>
</protein>
<dbReference type="InterPro" id="IPR014327">
    <property type="entry name" value="RNA_pol_sigma70_bacteroid"/>
</dbReference>
<dbReference type="InterPro" id="IPR039425">
    <property type="entry name" value="RNA_pol_sigma-70-like"/>
</dbReference>
<dbReference type="AlphaFoldDB" id="A0A4U9U4Z8"/>
<dbReference type="PANTHER" id="PTHR43133">
    <property type="entry name" value="RNA POLYMERASE ECF-TYPE SIGMA FACTO"/>
    <property type="match status" value="1"/>
</dbReference>
<dbReference type="InterPro" id="IPR013249">
    <property type="entry name" value="RNA_pol_sigma70_r4_t2"/>
</dbReference>
<organism evidence="8 9">
    <name type="scientific">Sphingobacterium thalpophilum</name>
    <dbReference type="NCBI Taxonomy" id="259"/>
    <lineage>
        <taxon>Bacteria</taxon>
        <taxon>Pseudomonadati</taxon>
        <taxon>Bacteroidota</taxon>
        <taxon>Sphingobacteriia</taxon>
        <taxon>Sphingobacteriales</taxon>
        <taxon>Sphingobacteriaceae</taxon>
        <taxon>Sphingobacterium</taxon>
    </lineage>
</organism>
<dbReference type="EMBL" id="LR590484">
    <property type="protein sequence ID" value="VTR27985.1"/>
    <property type="molecule type" value="Genomic_DNA"/>
</dbReference>
<dbReference type="GO" id="GO:0006352">
    <property type="term" value="P:DNA-templated transcription initiation"/>
    <property type="evidence" value="ECO:0007669"/>
    <property type="project" value="InterPro"/>
</dbReference>
<keyword evidence="3" id="KW-0731">Sigma factor</keyword>
<dbReference type="RefSeq" id="WP_160169534.1">
    <property type="nucleotide sequence ID" value="NZ_JBEOQA010000001.1"/>
</dbReference>
<sequence>MSSPITTDVNLKNEIESKYILQRLQQGDRQVFDLIFKSYWDPLLIYLSKLVKDQTDAEDLLQNIFVNLWNKTQSSEIQDIHGWLYGAARKSALFYHRTQGNQKKLIASILEYIDVTGFSLSDQQQGKELQQIIDGEIERLPAKMKEVFLLSRQEQLSYKEIAERLDISDQTVKKQISNALNILRNNLKKQGLYSLLLLLLIDLK</sequence>
<dbReference type="STRING" id="1123265.GCA_000686625_04854"/>
<dbReference type="Pfam" id="PF08281">
    <property type="entry name" value="Sigma70_r4_2"/>
    <property type="match status" value="1"/>
</dbReference>
<evidence type="ECO:0000259" key="5">
    <source>
        <dbReference type="Pfam" id="PF04542"/>
    </source>
</evidence>
<dbReference type="SUPFAM" id="SSF88659">
    <property type="entry name" value="Sigma3 and sigma4 domains of RNA polymerase sigma factors"/>
    <property type="match status" value="1"/>
</dbReference>
<feature type="domain" description="RNA polymerase sigma factor 70 region 4 type 2" evidence="6">
    <location>
        <begin position="132"/>
        <end position="180"/>
    </location>
</feature>
<keyword evidence="10" id="KW-1185">Reference proteome</keyword>
<reference evidence="7 10" key="2">
    <citation type="submission" date="2024-06" db="EMBL/GenBank/DDBJ databases">
        <title>Soil Sphingobacterium thalpophilum.</title>
        <authorList>
            <person name="Yang J."/>
            <person name="Li J."/>
        </authorList>
    </citation>
    <scope>NUCLEOTIDE SEQUENCE [LARGE SCALE GENOMIC DNA]</scope>
    <source>
        <strain evidence="7 10">22g91tb</strain>
    </source>
</reference>
<dbReference type="NCBIfam" id="TIGR02985">
    <property type="entry name" value="Sig70_bacteroi1"/>
    <property type="match status" value="1"/>
</dbReference>
<evidence type="ECO:0000256" key="4">
    <source>
        <dbReference type="ARBA" id="ARBA00023163"/>
    </source>
</evidence>
<dbReference type="InterPro" id="IPR036388">
    <property type="entry name" value="WH-like_DNA-bd_sf"/>
</dbReference>
<dbReference type="InterPro" id="IPR013324">
    <property type="entry name" value="RNA_pol_sigma_r3/r4-like"/>
</dbReference>
<evidence type="ECO:0000259" key="6">
    <source>
        <dbReference type="Pfam" id="PF08281"/>
    </source>
</evidence>
<dbReference type="Proteomes" id="UP001566204">
    <property type="component" value="Unassembled WGS sequence"/>
</dbReference>
<dbReference type="SUPFAM" id="SSF88946">
    <property type="entry name" value="Sigma2 domain of RNA polymerase sigma factors"/>
    <property type="match status" value="1"/>
</dbReference>